<protein>
    <recommendedName>
        <fullName evidence="2">Transglutaminase-like domain-containing protein</fullName>
    </recommendedName>
</protein>
<dbReference type="SUPFAM" id="SSF54001">
    <property type="entry name" value="Cysteine proteinases"/>
    <property type="match status" value="1"/>
</dbReference>
<evidence type="ECO:0000313" key="4">
    <source>
        <dbReference type="Proteomes" id="UP000552864"/>
    </source>
</evidence>
<sequence>MKSAIAVLLGLLLFISAGAQKGKPVKEVATAAIVQIPETVTATPGEIASWLKAHTRGSQGFQQSLFNWMSTHIAYDVENMNSPNSYRDSLAAMTRTLRTRKGLCTDYAVLYAWICRAGGINAVMVSGYGLLPDMMTPTGSHDWVAVKDGGRWTITDPTWGAGAVDNGRFVPGINWTWFQLSPQLAVKRHIPYDPLWQLLSFPLRHDELNAQGFAAATQRPVFAFNDTLNVWARQSRLERLQGAAARIRRYGGMSNPFIVSELDWMDQTIRVLADNQQIEARNRSIDQFNEINRNYTEVVKQYNEYVAFKNHQFLPEMKDEAIKRMIEGISVKLLGAEKALAGLPVGDDSMQHNMKELSDAIGEMKEKVVNEQAFVNKYIKTAREKRKELFYVQVADKL</sequence>
<dbReference type="InterPro" id="IPR038765">
    <property type="entry name" value="Papain-like_cys_pep_sf"/>
</dbReference>
<evidence type="ECO:0000259" key="2">
    <source>
        <dbReference type="SMART" id="SM00460"/>
    </source>
</evidence>
<reference evidence="3 4" key="1">
    <citation type="submission" date="2020-04" db="EMBL/GenBank/DDBJ databases">
        <authorList>
            <person name="Yin C."/>
        </authorList>
    </citation>
    <scope>NUCLEOTIDE SEQUENCE [LARGE SCALE GENOMIC DNA]</scope>
    <source>
        <strain evidence="3 4">Ak56</strain>
    </source>
</reference>
<dbReference type="GO" id="GO:0005737">
    <property type="term" value="C:cytoplasm"/>
    <property type="evidence" value="ECO:0007669"/>
    <property type="project" value="TreeGrafter"/>
</dbReference>
<feature type="chain" id="PRO_5032629012" description="Transglutaminase-like domain-containing protein" evidence="1">
    <location>
        <begin position="20"/>
        <end position="398"/>
    </location>
</feature>
<dbReference type="InterPro" id="IPR052557">
    <property type="entry name" value="CAP/Cytokinesis_protein"/>
</dbReference>
<accession>A0A847SS58</accession>
<gene>
    <name evidence="3" type="ORF">HGH91_24915</name>
</gene>
<dbReference type="EMBL" id="JABAHZ010000007">
    <property type="protein sequence ID" value="NLR81887.1"/>
    <property type="molecule type" value="Genomic_DNA"/>
</dbReference>
<comment type="caution">
    <text evidence="3">The sequence shown here is derived from an EMBL/GenBank/DDBJ whole genome shotgun (WGS) entry which is preliminary data.</text>
</comment>
<dbReference type="Gene3D" id="3.10.620.30">
    <property type="match status" value="1"/>
</dbReference>
<dbReference type="Proteomes" id="UP000552864">
    <property type="component" value="Unassembled WGS sequence"/>
</dbReference>
<feature type="signal peptide" evidence="1">
    <location>
        <begin position="1"/>
        <end position="19"/>
    </location>
</feature>
<dbReference type="PANTHER" id="PTHR46333:SF2">
    <property type="entry name" value="CYTOKINESIS PROTEIN 3"/>
    <property type="match status" value="1"/>
</dbReference>
<dbReference type="SMART" id="SM00460">
    <property type="entry name" value="TGc"/>
    <property type="match status" value="1"/>
</dbReference>
<organism evidence="3 4">
    <name type="scientific">Chitinophaga eiseniae</name>
    <dbReference type="NCBI Taxonomy" id="634771"/>
    <lineage>
        <taxon>Bacteria</taxon>
        <taxon>Pseudomonadati</taxon>
        <taxon>Bacteroidota</taxon>
        <taxon>Chitinophagia</taxon>
        <taxon>Chitinophagales</taxon>
        <taxon>Chitinophagaceae</taxon>
        <taxon>Chitinophaga</taxon>
    </lineage>
</organism>
<dbReference type="Pfam" id="PF01841">
    <property type="entry name" value="Transglut_core"/>
    <property type="match status" value="1"/>
</dbReference>
<dbReference type="PANTHER" id="PTHR46333">
    <property type="entry name" value="CYTOKINESIS PROTEIN 3"/>
    <property type="match status" value="1"/>
</dbReference>
<dbReference type="AlphaFoldDB" id="A0A847SS58"/>
<keyword evidence="4" id="KW-1185">Reference proteome</keyword>
<keyword evidence="1" id="KW-0732">Signal</keyword>
<evidence type="ECO:0000256" key="1">
    <source>
        <dbReference type="SAM" id="SignalP"/>
    </source>
</evidence>
<evidence type="ECO:0000313" key="3">
    <source>
        <dbReference type="EMBL" id="NLR81887.1"/>
    </source>
</evidence>
<feature type="domain" description="Transglutaminase-like" evidence="2">
    <location>
        <begin position="96"/>
        <end position="159"/>
    </location>
</feature>
<proteinExistence type="predicted"/>
<name>A0A847SS58_9BACT</name>
<dbReference type="RefSeq" id="WP_168741604.1">
    <property type="nucleotide sequence ID" value="NZ_JABAHZ010000007.1"/>
</dbReference>
<dbReference type="InterPro" id="IPR002931">
    <property type="entry name" value="Transglutaminase-like"/>
</dbReference>